<dbReference type="Gene3D" id="1.20.120.550">
    <property type="entry name" value="Membrane associated eicosanoid/glutathione metabolism-like domain"/>
    <property type="match status" value="1"/>
</dbReference>
<accession>A0A7W8HZP8</accession>
<reference evidence="6 7" key="1">
    <citation type="submission" date="2020-08" db="EMBL/GenBank/DDBJ databases">
        <title>Genomic Encyclopedia of Type Strains, Phase IV (KMG-IV): sequencing the most valuable type-strain genomes for metagenomic binning, comparative biology and taxonomic classification.</title>
        <authorList>
            <person name="Goeker M."/>
        </authorList>
    </citation>
    <scope>NUCLEOTIDE SEQUENCE [LARGE SCALE GENOMIC DNA]</scope>
    <source>
        <strain evidence="6 7">DSM 25335</strain>
    </source>
</reference>
<evidence type="ECO:0000256" key="2">
    <source>
        <dbReference type="ARBA" id="ARBA00022692"/>
    </source>
</evidence>
<evidence type="ECO:0000256" key="1">
    <source>
        <dbReference type="ARBA" id="ARBA00004370"/>
    </source>
</evidence>
<evidence type="ECO:0008006" key="8">
    <source>
        <dbReference type="Google" id="ProtNLM"/>
    </source>
</evidence>
<comment type="subcellular location">
    <subcellularLocation>
        <location evidence="1">Membrane</location>
    </subcellularLocation>
</comment>
<keyword evidence="3 5" id="KW-1133">Transmembrane helix</keyword>
<dbReference type="Pfam" id="PF01124">
    <property type="entry name" value="MAPEG"/>
    <property type="match status" value="1"/>
</dbReference>
<gene>
    <name evidence="6" type="ORF">HNQ67_002388</name>
</gene>
<comment type="caution">
    <text evidence="6">The sequence shown here is derived from an EMBL/GenBank/DDBJ whole genome shotgun (WGS) entry which is preliminary data.</text>
</comment>
<dbReference type="Proteomes" id="UP000566663">
    <property type="component" value="Unassembled WGS sequence"/>
</dbReference>
<evidence type="ECO:0000256" key="4">
    <source>
        <dbReference type="ARBA" id="ARBA00023136"/>
    </source>
</evidence>
<proteinExistence type="predicted"/>
<keyword evidence="2 5" id="KW-0812">Transmembrane</keyword>
<protein>
    <recommendedName>
        <fullName evidence="8">Glutathione S-transferase</fullName>
    </recommendedName>
</protein>
<evidence type="ECO:0000256" key="3">
    <source>
        <dbReference type="ARBA" id="ARBA00022989"/>
    </source>
</evidence>
<dbReference type="PANTHER" id="PTHR35814:SF1">
    <property type="entry name" value="GLUTATHIONE S-TRANSFERASE-RELATED"/>
    <property type="match status" value="1"/>
</dbReference>
<dbReference type="AlphaFoldDB" id="A0A7W8HZP8"/>
<sequence>MTEMTTGMSPIQTAAFWSGLLVLLLVILSIRVVLARQKHRVVLGDGGVPQVNVACRVFGNAAEYIPVGVAALTVLAMLGLPPLAIHGVGAALFAGRLAHAVGLNDTRPTAGRLLGMVLTYLALLGAGGMLLVHAFV</sequence>
<dbReference type="InterPro" id="IPR023352">
    <property type="entry name" value="MAPEG-like_dom_sf"/>
</dbReference>
<dbReference type="SUPFAM" id="SSF161084">
    <property type="entry name" value="MAPEG domain-like"/>
    <property type="match status" value="1"/>
</dbReference>
<organism evidence="6 7">
    <name type="scientific">Brevundimonas basaltis</name>
    <dbReference type="NCBI Taxonomy" id="472166"/>
    <lineage>
        <taxon>Bacteria</taxon>
        <taxon>Pseudomonadati</taxon>
        <taxon>Pseudomonadota</taxon>
        <taxon>Alphaproteobacteria</taxon>
        <taxon>Caulobacterales</taxon>
        <taxon>Caulobacteraceae</taxon>
        <taxon>Brevundimonas</taxon>
    </lineage>
</organism>
<dbReference type="PANTHER" id="PTHR35814">
    <property type="match status" value="1"/>
</dbReference>
<dbReference type="EMBL" id="JACHFZ010000005">
    <property type="protein sequence ID" value="MBB5292851.1"/>
    <property type="molecule type" value="Genomic_DNA"/>
</dbReference>
<name>A0A7W8HZP8_9CAUL</name>
<dbReference type="InterPro" id="IPR001129">
    <property type="entry name" value="Membr-assoc_MAPEG"/>
</dbReference>
<keyword evidence="7" id="KW-1185">Reference proteome</keyword>
<evidence type="ECO:0000313" key="6">
    <source>
        <dbReference type="EMBL" id="MBB5292851.1"/>
    </source>
</evidence>
<keyword evidence="4 5" id="KW-0472">Membrane</keyword>
<dbReference type="RefSeq" id="WP_343054910.1">
    <property type="nucleotide sequence ID" value="NZ_BAAAFF010000001.1"/>
</dbReference>
<feature type="transmembrane region" description="Helical" evidence="5">
    <location>
        <begin position="113"/>
        <end position="135"/>
    </location>
</feature>
<evidence type="ECO:0000313" key="7">
    <source>
        <dbReference type="Proteomes" id="UP000566663"/>
    </source>
</evidence>
<evidence type="ECO:0000256" key="5">
    <source>
        <dbReference type="SAM" id="Phobius"/>
    </source>
</evidence>
<dbReference type="GO" id="GO:0016020">
    <property type="term" value="C:membrane"/>
    <property type="evidence" value="ECO:0007669"/>
    <property type="project" value="UniProtKB-SubCell"/>
</dbReference>
<feature type="transmembrane region" description="Helical" evidence="5">
    <location>
        <begin position="64"/>
        <end position="93"/>
    </location>
</feature>
<feature type="transmembrane region" description="Helical" evidence="5">
    <location>
        <begin position="14"/>
        <end position="34"/>
    </location>
</feature>